<keyword evidence="3" id="KW-1185">Reference proteome</keyword>
<sequence>MINLEEESNLASECLAILSKRSKDLLEKAQVLSCPTVVDISHRKPGVEPAIEKMAAKNHIVESTIKLKTLQNEAQKLKVEISNLRASQKVGAQISTDFSAFPTPEFSKTFTGDKQMIARIAFPKRCSSDEKAVIPLLTNMNEIIGLHTKILS</sequence>
<evidence type="ECO:0000313" key="2">
    <source>
        <dbReference type="EMBL" id="GIX78828.1"/>
    </source>
</evidence>
<name>A0AAV4N485_CAEEX</name>
<gene>
    <name evidence="2" type="primary">dctn1_3</name>
    <name evidence="2" type="ORF">CEXT_47041</name>
</gene>
<dbReference type="AlphaFoldDB" id="A0AAV4N485"/>
<keyword evidence="1" id="KW-0175">Coiled coil</keyword>
<reference evidence="2 3" key="1">
    <citation type="submission" date="2021-06" db="EMBL/GenBank/DDBJ databases">
        <title>Caerostris extrusa draft genome.</title>
        <authorList>
            <person name="Kono N."/>
            <person name="Arakawa K."/>
        </authorList>
    </citation>
    <scope>NUCLEOTIDE SEQUENCE [LARGE SCALE GENOMIC DNA]</scope>
</reference>
<feature type="coiled-coil region" evidence="1">
    <location>
        <begin position="60"/>
        <end position="87"/>
    </location>
</feature>
<dbReference type="Proteomes" id="UP001054945">
    <property type="component" value="Unassembled WGS sequence"/>
</dbReference>
<evidence type="ECO:0000256" key="1">
    <source>
        <dbReference type="SAM" id="Coils"/>
    </source>
</evidence>
<organism evidence="2 3">
    <name type="scientific">Caerostris extrusa</name>
    <name type="common">Bark spider</name>
    <name type="synonym">Caerostris bankana</name>
    <dbReference type="NCBI Taxonomy" id="172846"/>
    <lineage>
        <taxon>Eukaryota</taxon>
        <taxon>Metazoa</taxon>
        <taxon>Ecdysozoa</taxon>
        <taxon>Arthropoda</taxon>
        <taxon>Chelicerata</taxon>
        <taxon>Arachnida</taxon>
        <taxon>Araneae</taxon>
        <taxon>Araneomorphae</taxon>
        <taxon>Entelegynae</taxon>
        <taxon>Araneoidea</taxon>
        <taxon>Araneidae</taxon>
        <taxon>Caerostris</taxon>
    </lineage>
</organism>
<evidence type="ECO:0000313" key="3">
    <source>
        <dbReference type="Proteomes" id="UP001054945"/>
    </source>
</evidence>
<protein>
    <submittedName>
        <fullName evidence="2">Dynactin subunit 1</fullName>
    </submittedName>
</protein>
<dbReference type="EMBL" id="BPLR01002870">
    <property type="protein sequence ID" value="GIX78828.1"/>
    <property type="molecule type" value="Genomic_DNA"/>
</dbReference>
<comment type="caution">
    <text evidence="2">The sequence shown here is derived from an EMBL/GenBank/DDBJ whole genome shotgun (WGS) entry which is preliminary data.</text>
</comment>
<accession>A0AAV4N485</accession>
<proteinExistence type="predicted"/>